<keyword evidence="3" id="KW-0949">S-adenosyl-L-methionine</keyword>
<sequence>MMNFPNRKYNIILADPPWKFIGWSINKSGKKSPANHYECQDLDWIKSLPINKLADKDCILFLWATYPTLEISFEVIKEWGFKYATCGFTWIKTTKNNKWHFGLGYWTRANPEICLIGVKGHPKRIDKSIPNLIVSRVMEHSKKPDEVRSRIVQLIGNLPRIELFAREQVDGWDALGNEVDGMDIQDSLTLLGEWFESCGL</sequence>
<gene>
    <name evidence="4" type="ORF">MM171A02761_0005</name>
</gene>
<dbReference type="InterPro" id="IPR002052">
    <property type="entry name" value="DNA_methylase_N6_adenine_CS"/>
</dbReference>
<dbReference type="PROSITE" id="PS00092">
    <property type="entry name" value="N6_MTASE"/>
    <property type="match status" value="1"/>
</dbReference>
<dbReference type="PANTHER" id="PTHR12829:SF7">
    <property type="entry name" value="N6-ADENOSINE-METHYLTRANSFERASE CATALYTIC SUBUNIT"/>
    <property type="match status" value="1"/>
</dbReference>
<dbReference type="InterPro" id="IPR007757">
    <property type="entry name" value="MT-A70-like"/>
</dbReference>
<keyword evidence="1 4" id="KW-0489">Methyltransferase</keyword>
<evidence type="ECO:0000256" key="2">
    <source>
        <dbReference type="ARBA" id="ARBA00022679"/>
    </source>
</evidence>
<evidence type="ECO:0000256" key="1">
    <source>
        <dbReference type="ARBA" id="ARBA00022603"/>
    </source>
</evidence>
<dbReference type="PROSITE" id="PS51143">
    <property type="entry name" value="MT_A70"/>
    <property type="match status" value="1"/>
</dbReference>
<evidence type="ECO:0000313" key="4">
    <source>
        <dbReference type="EMBL" id="QJH92645.1"/>
    </source>
</evidence>
<proteinExistence type="predicted"/>
<name>A0A6M3X7I5_9ZZZZ</name>
<dbReference type="PANTHER" id="PTHR12829">
    <property type="entry name" value="N6-ADENOSINE-METHYLTRANSFERASE"/>
    <property type="match status" value="1"/>
</dbReference>
<evidence type="ECO:0000256" key="3">
    <source>
        <dbReference type="ARBA" id="ARBA00022691"/>
    </source>
</evidence>
<dbReference type="GO" id="GO:0003676">
    <property type="term" value="F:nucleic acid binding"/>
    <property type="evidence" value="ECO:0007669"/>
    <property type="project" value="InterPro"/>
</dbReference>
<keyword evidence="2 4" id="KW-0808">Transferase</keyword>
<dbReference type="InterPro" id="IPR029063">
    <property type="entry name" value="SAM-dependent_MTases_sf"/>
</dbReference>
<dbReference type="GO" id="GO:0001734">
    <property type="term" value="F:mRNA m(6)A methyltransferase activity"/>
    <property type="evidence" value="ECO:0007669"/>
    <property type="project" value="UniProtKB-ARBA"/>
</dbReference>
<dbReference type="AlphaFoldDB" id="A0A6M3X7I5"/>
<dbReference type="GO" id="GO:0032259">
    <property type="term" value="P:methylation"/>
    <property type="evidence" value="ECO:0007669"/>
    <property type="project" value="UniProtKB-KW"/>
</dbReference>
<accession>A0A6M3X7I5</accession>
<reference evidence="4" key="1">
    <citation type="submission" date="2020-03" db="EMBL/GenBank/DDBJ databases">
        <title>The deep terrestrial virosphere.</title>
        <authorList>
            <person name="Holmfeldt K."/>
            <person name="Nilsson E."/>
            <person name="Simone D."/>
            <person name="Lopez-Fernandez M."/>
            <person name="Wu X."/>
            <person name="de Brujin I."/>
            <person name="Lundin D."/>
            <person name="Andersson A."/>
            <person name="Bertilsson S."/>
            <person name="Dopson M."/>
        </authorList>
    </citation>
    <scope>NUCLEOTIDE SEQUENCE</scope>
    <source>
        <strain evidence="4">MM171A02761</strain>
    </source>
</reference>
<dbReference type="EMBL" id="MT143908">
    <property type="protein sequence ID" value="QJH92645.1"/>
    <property type="molecule type" value="Genomic_DNA"/>
</dbReference>
<protein>
    <submittedName>
        <fullName evidence="4">Putative methyltransferase</fullName>
    </submittedName>
</protein>
<dbReference type="Pfam" id="PF05063">
    <property type="entry name" value="MT-A70"/>
    <property type="match status" value="1"/>
</dbReference>
<organism evidence="4">
    <name type="scientific">viral metagenome</name>
    <dbReference type="NCBI Taxonomy" id="1070528"/>
    <lineage>
        <taxon>unclassified sequences</taxon>
        <taxon>metagenomes</taxon>
        <taxon>organismal metagenomes</taxon>
    </lineage>
</organism>
<dbReference type="SUPFAM" id="SSF53335">
    <property type="entry name" value="S-adenosyl-L-methionine-dependent methyltransferases"/>
    <property type="match status" value="1"/>
</dbReference>